<reference evidence="1 2" key="1">
    <citation type="journal article" date="2013" name="BMC Genomics">
        <title>Reconstruction of the lipid metabolism for the microalga Monoraphidium neglectum from its genome sequence reveals characteristics suitable for biofuel production.</title>
        <authorList>
            <person name="Bogen C."/>
            <person name="Al-Dilaimi A."/>
            <person name="Albersmeier A."/>
            <person name="Wichmann J."/>
            <person name="Grundmann M."/>
            <person name="Rupp O."/>
            <person name="Lauersen K.J."/>
            <person name="Blifernez-Klassen O."/>
            <person name="Kalinowski J."/>
            <person name="Goesmann A."/>
            <person name="Mussgnug J.H."/>
            <person name="Kruse O."/>
        </authorList>
    </citation>
    <scope>NUCLEOTIDE SEQUENCE [LARGE SCALE GENOMIC DNA]</scope>
    <source>
        <strain evidence="1 2">SAG 48.87</strain>
    </source>
</reference>
<dbReference type="EMBL" id="KK104054">
    <property type="protein sequence ID" value="KIY94507.1"/>
    <property type="molecule type" value="Genomic_DNA"/>
</dbReference>
<evidence type="ECO:0000313" key="2">
    <source>
        <dbReference type="Proteomes" id="UP000054498"/>
    </source>
</evidence>
<dbReference type="Proteomes" id="UP000054498">
    <property type="component" value="Unassembled WGS sequence"/>
</dbReference>
<gene>
    <name evidence="1" type="ORF">MNEG_13454</name>
</gene>
<keyword evidence="2" id="KW-1185">Reference proteome</keyword>
<name>A0A0D2J3H2_9CHLO</name>
<protein>
    <submittedName>
        <fullName evidence="1">Uncharacterized protein</fullName>
    </submittedName>
</protein>
<dbReference type="GeneID" id="25730918"/>
<organism evidence="1 2">
    <name type="scientific">Monoraphidium neglectum</name>
    <dbReference type="NCBI Taxonomy" id="145388"/>
    <lineage>
        <taxon>Eukaryota</taxon>
        <taxon>Viridiplantae</taxon>
        <taxon>Chlorophyta</taxon>
        <taxon>core chlorophytes</taxon>
        <taxon>Chlorophyceae</taxon>
        <taxon>CS clade</taxon>
        <taxon>Sphaeropleales</taxon>
        <taxon>Selenastraceae</taxon>
        <taxon>Monoraphidium</taxon>
    </lineage>
</organism>
<dbReference type="AlphaFoldDB" id="A0A0D2J3H2"/>
<evidence type="ECO:0000313" key="1">
    <source>
        <dbReference type="EMBL" id="KIY94507.1"/>
    </source>
</evidence>
<dbReference type="RefSeq" id="XP_013893527.1">
    <property type="nucleotide sequence ID" value="XM_014038073.1"/>
</dbReference>
<dbReference type="KEGG" id="mng:MNEG_13454"/>
<accession>A0A0D2J3H2</accession>
<proteinExistence type="predicted"/>
<sequence>METGNAAGPNGIECQGEDVGLDAWVHGHPVDRPNASATDAAPPRRLNVHYRTAAGAVQTAVCEISAAFFPRCTVGKVAARIVALAPAADGSSCLGPAEDASGRILQQGDLLADALGEGQDIFLCVTRTPAAGRPVGDEASSSGAAAAGGSGCGRWAGGGSPARGGCGACGGCAGELAEQHSPWRDWAALPLPALKRASNMMMAMLHPGQAHGP</sequence>